<dbReference type="Proteomes" id="UP000829196">
    <property type="component" value="Unassembled WGS sequence"/>
</dbReference>
<evidence type="ECO:0000313" key="2">
    <source>
        <dbReference type="Proteomes" id="UP000829196"/>
    </source>
</evidence>
<gene>
    <name evidence="1" type="ORF">KFK09_025774</name>
</gene>
<protein>
    <submittedName>
        <fullName evidence="1">Uncharacterized protein</fullName>
    </submittedName>
</protein>
<sequence length="72" mass="8356">MFIYLPFFGGPSLHRWLNPPLLATSFLPLPRCLITNPSLTHFLRPSTSLHLLIDHPMLHLILHGRRPRHRSS</sequence>
<dbReference type="AlphaFoldDB" id="A0A8T3A6C1"/>
<name>A0A8T3A6C1_DENNO</name>
<evidence type="ECO:0000313" key="1">
    <source>
        <dbReference type="EMBL" id="KAI0491514.1"/>
    </source>
</evidence>
<proteinExistence type="predicted"/>
<dbReference type="EMBL" id="JAGYWB010000018">
    <property type="protein sequence ID" value="KAI0491514.1"/>
    <property type="molecule type" value="Genomic_DNA"/>
</dbReference>
<accession>A0A8T3A6C1</accession>
<reference evidence="1" key="1">
    <citation type="journal article" date="2022" name="Front. Genet.">
        <title>Chromosome-Scale Assembly of the Dendrobium nobile Genome Provides Insights Into the Molecular Mechanism of the Biosynthesis of the Medicinal Active Ingredient of Dendrobium.</title>
        <authorList>
            <person name="Xu Q."/>
            <person name="Niu S.-C."/>
            <person name="Li K.-L."/>
            <person name="Zheng P.-J."/>
            <person name="Zhang X.-J."/>
            <person name="Jia Y."/>
            <person name="Liu Y."/>
            <person name="Niu Y.-X."/>
            <person name="Yu L.-H."/>
            <person name="Chen D.-F."/>
            <person name="Zhang G.-Q."/>
        </authorList>
    </citation>
    <scope>NUCLEOTIDE SEQUENCE</scope>
    <source>
        <tissue evidence="1">Leaf</tissue>
    </source>
</reference>
<comment type="caution">
    <text evidence="1">The sequence shown here is derived from an EMBL/GenBank/DDBJ whole genome shotgun (WGS) entry which is preliminary data.</text>
</comment>
<keyword evidence="2" id="KW-1185">Reference proteome</keyword>
<organism evidence="1 2">
    <name type="scientific">Dendrobium nobile</name>
    <name type="common">Orchid</name>
    <dbReference type="NCBI Taxonomy" id="94219"/>
    <lineage>
        <taxon>Eukaryota</taxon>
        <taxon>Viridiplantae</taxon>
        <taxon>Streptophyta</taxon>
        <taxon>Embryophyta</taxon>
        <taxon>Tracheophyta</taxon>
        <taxon>Spermatophyta</taxon>
        <taxon>Magnoliopsida</taxon>
        <taxon>Liliopsida</taxon>
        <taxon>Asparagales</taxon>
        <taxon>Orchidaceae</taxon>
        <taxon>Epidendroideae</taxon>
        <taxon>Malaxideae</taxon>
        <taxon>Dendrobiinae</taxon>
        <taxon>Dendrobium</taxon>
    </lineage>
</organism>